<reference evidence="1 2" key="1">
    <citation type="journal article" date="2015" name="Genome Announc.">
        <title>Expanding the biotechnology potential of lactobacilli through comparative genomics of 213 strains and associated genera.</title>
        <authorList>
            <person name="Sun Z."/>
            <person name="Harris H.M."/>
            <person name="McCann A."/>
            <person name="Guo C."/>
            <person name="Argimon S."/>
            <person name="Zhang W."/>
            <person name="Yang X."/>
            <person name="Jeffery I.B."/>
            <person name="Cooney J.C."/>
            <person name="Kagawa T.F."/>
            <person name="Liu W."/>
            <person name="Song Y."/>
            <person name="Salvetti E."/>
            <person name="Wrobel A."/>
            <person name="Rasinkangas P."/>
            <person name="Parkhill J."/>
            <person name="Rea M.C."/>
            <person name="O'Sullivan O."/>
            <person name="Ritari J."/>
            <person name="Douillard F.P."/>
            <person name="Paul Ross R."/>
            <person name="Yang R."/>
            <person name="Briner A.E."/>
            <person name="Felis G.E."/>
            <person name="de Vos W.M."/>
            <person name="Barrangou R."/>
            <person name="Klaenhammer T.R."/>
            <person name="Caufield P.W."/>
            <person name="Cui Y."/>
            <person name="Zhang H."/>
            <person name="O'Toole P.W."/>
        </authorList>
    </citation>
    <scope>NUCLEOTIDE SEQUENCE [LARGE SCALE GENOMIC DNA]</scope>
    <source>
        <strain evidence="1 2">DSM 24716</strain>
    </source>
</reference>
<proteinExistence type="predicted"/>
<organism evidence="1 2">
    <name type="scientific">Companilactobacillus kimchiensis</name>
    <dbReference type="NCBI Taxonomy" id="993692"/>
    <lineage>
        <taxon>Bacteria</taxon>
        <taxon>Bacillati</taxon>
        <taxon>Bacillota</taxon>
        <taxon>Bacilli</taxon>
        <taxon>Lactobacillales</taxon>
        <taxon>Lactobacillaceae</taxon>
        <taxon>Companilactobacillus</taxon>
    </lineage>
</organism>
<gene>
    <name evidence="1" type="ORF">IV57_GL000057</name>
</gene>
<comment type="caution">
    <text evidence="1">The sequence shown here is derived from an EMBL/GenBank/DDBJ whole genome shotgun (WGS) entry which is preliminary data.</text>
</comment>
<keyword evidence="2" id="KW-1185">Reference proteome</keyword>
<protein>
    <submittedName>
        <fullName evidence="1">Uncharacterized protein</fullName>
    </submittedName>
</protein>
<dbReference type="EMBL" id="JQCF01000001">
    <property type="protein sequence ID" value="KRO00739.1"/>
    <property type="molecule type" value="Genomic_DNA"/>
</dbReference>
<evidence type="ECO:0000313" key="2">
    <source>
        <dbReference type="Proteomes" id="UP000051006"/>
    </source>
</evidence>
<dbReference type="PATRIC" id="fig|993692.3.peg.57"/>
<accession>A0A0R2LPQ3</accession>
<sequence length="279" mass="31582">MLIFIVKNVDNRNTLSINFKENFMKKSLILLIPLSIIFSITACSAKNVGISNTKQLSEEQQITLNSKKWNQKTKNLQVSHQPEYSDDFAGSVHSLAGFQKIHSGTWVIKAKVQNLYKVINKKNLSSNIPPVYTRGEIKVDQVIAGTKQLNQKIINLAFWSGITSADNSYIFESGELKKINHSILIQDDNVPLPKIGSEIILSIQNVDWDFYSSNDQFAENGFTKGTTFQPVMATIHFWIKEPGTEKFVLNNSLIKNKQNAVKVPIEQNMTDEINQTYNN</sequence>
<name>A0A0R2LPQ3_9LACO</name>
<dbReference type="AlphaFoldDB" id="A0A0R2LPQ3"/>
<dbReference type="Proteomes" id="UP000051006">
    <property type="component" value="Unassembled WGS sequence"/>
</dbReference>
<evidence type="ECO:0000313" key="1">
    <source>
        <dbReference type="EMBL" id="KRO00739.1"/>
    </source>
</evidence>